<dbReference type="RefSeq" id="XP_020114527.1">
    <property type="nucleotide sequence ID" value="XM_020258938.1"/>
</dbReference>
<dbReference type="GO" id="GO:0006633">
    <property type="term" value="P:fatty acid biosynthetic process"/>
    <property type="evidence" value="ECO:0007669"/>
    <property type="project" value="InterPro"/>
</dbReference>
<dbReference type="SUPFAM" id="SSF50494">
    <property type="entry name" value="Trypsin-like serine proteases"/>
    <property type="match status" value="1"/>
</dbReference>
<keyword evidence="2" id="KW-0472">Membrane</keyword>
<evidence type="ECO:0000256" key="1">
    <source>
        <dbReference type="ARBA" id="ARBA00023315"/>
    </source>
</evidence>
<keyword evidence="4" id="KW-1185">Reference proteome</keyword>
<dbReference type="InterPro" id="IPR016039">
    <property type="entry name" value="Thiolase-like"/>
</dbReference>
<keyword evidence="2" id="KW-1133">Transmembrane helix</keyword>
<organism evidence="4 5">
    <name type="scientific">Ananas comosus</name>
    <name type="common">Pineapple</name>
    <name type="synonym">Ananas ananas</name>
    <dbReference type="NCBI Taxonomy" id="4615"/>
    <lineage>
        <taxon>Eukaryota</taxon>
        <taxon>Viridiplantae</taxon>
        <taxon>Streptophyta</taxon>
        <taxon>Embryophyta</taxon>
        <taxon>Tracheophyta</taxon>
        <taxon>Spermatophyta</taxon>
        <taxon>Magnoliopsida</taxon>
        <taxon>Liliopsida</taxon>
        <taxon>Poales</taxon>
        <taxon>Bromeliaceae</taxon>
        <taxon>Bromelioideae</taxon>
        <taxon>Ananas</taxon>
    </lineage>
</organism>
<dbReference type="PANTHER" id="PTHR31561">
    <property type="entry name" value="3-KETOACYL-COA SYNTHASE"/>
    <property type="match status" value="1"/>
</dbReference>
<evidence type="ECO:0000313" key="4">
    <source>
        <dbReference type="Proteomes" id="UP000515123"/>
    </source>
</evidence>
<reference evidence="4" key="1">
    <citation type="journal article" date="2015" name="Nat. Genet.">
        <title>The pineapple genome and the evolution of CAM photosynthesis.</title>
        <authorList>
            <person name="Ming R."/>
            <person name="VanBuren R."/>
            <person name="Wai C.M."/>
            <person name="Tang H."/>
            <person name="Schatz M.C."/>
            <person name="Bowers J.E."/>
            <person name="Lyons E."/>
            <person name="Wang M.L."/>
            <person name="Chen J."/>
            <person name="Biggers E."/>
            <person name="Zhang J."/>
            <person name="Huang L."/>
            <person name="Zhang L."/>
            <person name="Miao W."/>
            <person name="Zhang J."/>
            <person name="Ye Z."/>
            <person name="Miao C."/>
            <person name="Lin Z."/>
            <person name="Wang H."/>
            <person name="Zhou H."/>
            <person name="Yim W.C."/>
            <person name="Priest H.D."/>
            <person name="Zheng C."/>
            <person name="Woodhouse M."/>
            <person name="Edger P.P."/>
            <person name="Guyot R."/>
            <person name="Guo H.B."/>
            <person name="Guo H."/>
            <person name="Zheng G."/>
            <person name="Singh R."/>
            <person name="Sharma A."/>
            <person name="Min X."/>
            <person name="Zheng Y."/>
            <person name="Lee H."/>
            <person name="Gurtowski J."/>
            <person name="Sedlazeck F.J."/>
            <person name="Harkess A."/>
            <person name="McKain M.R."/>
            <person name="Liao Z."/>
            <person name="Fang J."/>
            <person name="Liu J."/>
            <person name="Zhang X."/>
            <person name="Zhang Q."/>
            <person name="Hu W."/>
            <person name="Qin Y."/>
            <person name="Wang K."/>
            <person name="Chen L.Y."/>
            <person name="Shirley N."/>
            <person name="Lin Y.R."/>
            <person name="Liu L.Y."/>
            <person name="Hernandez A.G."/>
            <person name="Wright C.L."/>
            <person name="Bulone V."/>
            <person name="Tuskan G.A."/>
            <person name="Heath K."/>
            <person name="Zee F."/>
            <person name="Moore P.H."/>
            <person name="Sunkar R."/>
            <person name="Leebens-Mack J.H."/>
            <person name="Mockler T."/>
            <person name="Bennetzen J.L."/>
            <person name="Freeling M."/>
            <person name="Sankoff D."/>
            <person name="Paterson A.H."/>
            <person name="Zhu X."/>
            <person name="Yang X."/>
            <person name="Smith J.A."/>
            <person name="Cushman J.C."/>
            <person name="Paull R.E."/>
            <person name="Yu Q."/>
        </authorList>
    </citation>
    <scope>NUCLEOTIDE SEQUENCE [LARGE SCALE GENOMIC DNA]</scope>
    <source>
        <strain evidence="4">cv. F153</strain>
    </source>
</reference>
<dbReference type="AlphaFoldDB" id="A0A6P5H399"/>
<dbReference type="InterPro" id="IPR012392">
    <property type="entry name" value="3-ktacl-CoA_syn"/>
</dbReference>
<dbReference type="GeneID" id="109728521"/>
<accession>A0A6P5H399</accession>
<dbReference type="Pfam" id="PF08392">
    <property type="entry name" value="FAE1_CUT1_RppA"/>
    <property type="match status" value="1"/>
</dbReference>
<dbReference type="GO" id="GO:0016020">
    <property type="term" value="C:membrane"/>
    <property type="evidence" value="ECO:0007669"/>
    <property type="project" value="InterPro"/>
</dbReference>
<proteinExistence type="predicted"/>
<keyword evidence="1" id="KW-0012">Acyltransferase</keyword>
<evidence type="ECO:0000259" key="3">
    <source>
        <dbReference type="Pfam" id="PF08392"/>
    </source>
</evidence>
<dbReference type="Gene3D" id="3.40.47.10">
    <property type="match status" value="1"/>
</dbReference>
<dbReference type="InterPro" id="IPR013601">
    <property type="entry name" value="FAE1_typ3_polyketide_synth"/>
</dbReference>
<dbReference type="InterPro" id="IPR009003">
    <property type="entry name" value="Peptidase_S1_PA"/>
</dbReference>
<evidence type="ECO:0000313" key="5">
    <source>
        <dbReference type="RefSeq" id="XP_020114527.1"/>
    </source>
</evidence>
<feature type="transmembrane region" description="Helical" evidence="2">
    <location>
        <begin position="12"/>
        <end position="34"/>
    </location>
</feature>
<reference evidence="5" key="2">
    <citation type="submission" date="2025-08" db="UniProtKB">
        <authorList>
            <consortium name="RefSeq"/>
        </authorList>
    </citation>
    <scope>IDENTIFICATION</scope>
    <source>
        <tissue evidence="5">Leaf</tissue>
    </source>
</reference>
<dbReference type="Proteomes" id="UP000515123">
    <property type="component" value="Linkage group 24"/>
</dbReference>
<dbReference type="OrthoDB" id="329835at2759"/>
<dbReference type="Gene3D" id="2.40.10.10">
    <property type="entry name" value="Trypsin-like serine proteases"/>
    <property type="match status" value="1"/>
</dbReference>
<name>A0A6P5H399_ANACO</name>
<dbReference type="GO" id="GO:0016747">
    <property type="term" value="F:acyltransferase activity, transferring groups other than amino-acyl groups"/>
    <property type="evidence" value="ECO:0007669"/>
    <property type="project" value="InterPro"/>
</dbReference>
<protein>
    <submittedName>
        <fullName evidence="5">3-ketoacyl-CoA synthase 4-like</fullName>
    </submittedName>
</protein>
<keyword evidence="1" id="KW-0808">Transferase</keyword>
<sequence>MEIAHKDYLLSFLLQLLNLLTLLVCLSIETFIFVHKCNPWYHLLPISLTLLLRRALATRKQTYLLDFSCLKPPRRYRVPIAGLLEHLSLINCFDADSVAFMTKVITSSGMGNETYFPPSLHYIPPSATHLDAMREVHMLLFPTLDDLFAKTRVRPLDVDALVINCSGFCPSPSLSAIVVNRYGMRHDVRSFNLSGMGCSAGVVGVDVARTLLSNINRRSYAIVMSTEIVSTGWYNGTDPRKLVLNCFFRMGCSAALVTNRGNKAAAGAAGGRPAKYRLARLLRTHGAQEDRAYRSASREEDAEGITGFSVERDLMRVAAELLRRHAAAVAVSILPWHEKLRYAAAYLRKKAGRSSACGASEQAPAAAAAAFSAAAEDLVPDFRAAVNHFCLPASGKPMIKKMDFRDAVSQFQLSTFRILAVLCVGASEVSETWTIGFVTLRTKTSNPCLLNLDKQENGTSTDQRGIIFGSGALLRCQELLERWRWAIARGGLFHPSPCIGRDLFFRLSFLVPYRRLLSSFLQKGGEIIFCASGTIIECNNSSNDFFDVIILTTASLLRSHVEDKIVENIQIMVYLWDGKSYKAEVLGYDPYFNMATVRIRSEVALKTAVLRKVDDSISISPTAYDSREAMGPILRRHSKKFWLVPGDKGILSAMVRN</sequence>
<feature type="domain" description="FAE" evidence="3">
    <location>
        <begin position="58"/>
        <end position="350"/>
    </location>
</feature>
<gene>
    <name evidence="5" type="primary">LOC109728521</name>
</gene>
<keyword evidence="2" id="KW-0812">Transmembrane</keyword>
<dbReference type="InterPro" id="IPR043504">
    <property type="entry name" value="Peptidase_S1_PA_chymotrypsin"/>
</dbReference>
<dbReference type="SUPFAM" id="SSF53901">
    <property type="entry name" value="Thiolase-like"/>
    <property type="match status" value="1"/>
</dbReference>
<evidence type="ECO:0000256" key="2">
    <source>
        <dbReference type="SAM" id="Phobius"/>
    </source>
</evidence>